<proteinExistence type="predicted"/>
<dbReference type="Gene3D" id="3.30.9.10">
    <property type="entry name" value="D-Amino Acid Oxidase, subunit A, domain 2"/>
    <property type="match status" value="1"/>
</dbReference>
<name>A0A9D1IDX4_9FIRM</name>
<protein>
    <submittedName>
        <fullName evidence="3">NAD(P)/FAD-dependent oxidoreductase</fullName>
    </submittedName>
</protein>
<dbReference type="PANTHER" id="PTHR42720:SF1">
    <property type="entry name" value="GLYCEROL 3-PHOSPHATE OXIDASE"/>
    <property type="match status" value="1"/>
</dbReference>
<comment type="caution">
    <text evidence="3">The sequence shown here is derived from an EMBL/GenBank/DDBJ whole genome shotgun (WGS) entry which is preliminary data.</text>
</comment>
<sequence>MSLATINKKLYKRYHGAVRAILRDGCIVMQGRLDKWADVIDACSLAATKYSATHVVNDIVCEEAQDKPIRLPALTDDALEGRQPDVLVVGGGISGVSIARELTRWKLDVLLVEKEADLALQASGRNDGEVHPGIDLSKGSLKHRYIRKGNEMYAQVCRELDVPFRRVGQYVCFDKGYLKPLVALYCLWRKRHDGISDTALISGKELHRREPNFAGDFKFAISNPSSGCVCPYGLTIAYAENAVQNGAQVALNCAVLGMEVENGVIKSVKTNRGTVYPKLVVNAAGVFAEEIARMAGDRFFSIHPRRGTNSILDKKAGAFMHSIASIKEITRSKTHSKGGGILHTVHDNLLVGPDAVETYEKENVATRRESIEHVFSKQKKTMPRLSEGDIITYFTGVRAPTFEEDFIIEHGRKTQNLIHCAGIQSPGLTTAPAVAVDIAAMAVEMLEKDRPVEKNPGFSPVRRGVPVLREMDDAARDALIRQNPDYGVIVCRCEEVSKGEILDALRSPVCVPTVDGVKKRVRPGMGRCQGGFCSPVVMQIIADFLNVPLSEVKKSAAESAITFGRTK</sequence>
<dbReference type="Gene3D" id="1.10.10.1100">
    <property type="entry name" value="BFD-like [2Fe-2S]-binding domain"/>
    <property type="match status" value="1"/>
</dbReference>
<accession>A0A9D1IDX4</accession>
<evidence type="ECO:0000313" key="3">
    <source>
        <dbReference type="EMBL" id="HIU35283.1"/>
    </source>
</evidence>
<evidence type="ECO:0000259" key="2">
    <source>
        <dbReference type="Pfam" id="PF04324"/>
    </source>
</evidence>
<dbReference type="InterPro" id="IPR036188">
    <property type="entry name" value="FAD/NAD-bd_sf"/>
</dbReference>
<dbReference type="InterPro" id="IPR041854">
    <property type="entry name" value="BFD-like_2Fe2S-bd_dom_sf"/>
</dbReference>
<dbReference type="CDD" id="cd19946">
    <property type="entry name" value="GlpA-like_Fer2_BFD-like"/>
    <property type="match status" value="1"/>
</dbReference>
<feature type="domain" description="BFD-like [2Fe-2S]-binding" evidence="2">
    <location>
        <begin position="489"/>
        <end position="542"/>
    </location>
</feature>
<dbReference type="Proteomes" id="UP000824071">
    <property type="component" value="Unassembled WGS sequence"/>
</dbReference>
<evidence type="ECO:0000259" key="1">
    <source>
        <dbReference type="Pfam" id="PF01266"/>
    </source>
</evidence>
<dbReference type="AlphaFoldDB" id="A0A9D1IDX4"/>
<reference evidence="3" key="2">
    <citation type="journal article" date="2021" name="PeerJ">
        <title>Extensive microbial diversity within the chicken gut microbiome revealed by metagenomics and culture.</title>
        <authorList>
            <person name="Gilroy R."/>
            <person name="Ravi A."/>
            <person name="Getino M."/>
            <person name="Pursley I."/>
            <person name="Horton D.L."/>
            <person name="Alikhan N.F."/>
            <person name="Baker D."/>
            <person name="Gharbi K."/>
            <person name="Hall N."/>
            <person name="Watson M."/>
            <person name="Adriaenssens E.M."/>
            <person name="Foster-Nyarko E."/>
            <person name="Jarju S."/>
            <person name="Secka A."/>
            <person name="Antonio M."/>
            <person name="Oren A."/>
            <person name="Chaudhuri R.R."/>
            <person name="La Ragione R."/>
            <person name="Hildebrand F."/>
            <person name="Pallen M.J."/>
        </authorList>
    </citation>
    <scope>NUCLEOTIDE SEQUENCE</scope>
    <source>
        <strain evidence="3">ChiGjej1B1-19959</strain>
    </source>
</reference>
<reference evidence="3" key="1">
    <citation type="submission" date="2020-10" db="EMBL/GenBank/DDBJ databases">
        <authorList>
            <person name="Gilroy R."/>
        </authorList>
    </citation>
    <scope>NUCLEOTIDE SEQUENCE</scope>
    <source>
        <strain evidence="3">ChiGjej1B1-19959</strain>
    </source>
</reference>
<dbReference type="InterPro" id="IPR006076">
    <property type="entry name" value="FAD-dep_OxRdtase"/>
</dbReference>
<dbReference type="PANTHER" id="PTHR42720">
    <property type="entry name" value="GLYCEROL-3-PHOSPHATE DEHYDROGENASE"/>
    <property type="match status" value="1"/>
</dbReference>
<dbReference type="Pfam" id="PF01266">
    <property type="entry name" value="DAO"/>
    <property type="match status" value="1"/>
</dbReference>
<dbReference type="EMBL" id="DVMW01000012">
    <property type="protein sequence ID" value="HIU35283.1"/>
    <property type="molecule type" value="Genomic_DNA"/>
</dbReference>
<evidence type="ECO:0000313" key="4">
    <source>
        <dbReference type="Proteomes" id="UP000824071"/>
    </source>
</evidence>
<dbReference type="InterPro" id="IPR052745">
    <property type="entry name" value="G3P_Oxidase/Oxidoreductase"/>
</dbReference>
<dbReference type="SUPFAM" id="SSF51905">
    <property type="entry name" value="FAD/NAD(P)-binding domain"/>
    <property type="match status" value="1"/>
</dbReference>
<gene>
    <name evidence="3" type="ORF">IAC53_01570</name>
</gene>
<organism evidence="3 4">
    <name type="scientific">Candidatus Fimenecus excrementigallinarum</name>
    <dbReference type="NCBI Taxonomy" id="2840816"/>
    <lineage>
        <taxon>Bacteria</taxon>
        <taxon>Bacillati</taxon>
        <taxon>Bacillota</taxon>
        <taxon>Clostridia</taxon>
        <taxon>Candidatus Fimenecus</taxon>
    </lineage>
</organism>
<dbReference type="InterPro" id="IPR007419">
    <property type="entry name" value="BFD-like_2Fe2S-bd_dom"/>
</dbReference>
<dbReference type="Pfam" id="PF04324">
    <property type="entry name" value="Fer2_BFD"/>
    <property type="match status" value="1"/>
</dbReference>
<dbReference type="Gene3D" id="3.50.50.60">
    <property type="entry name" value="FAD/NAD(P)-binding domain"/>
    <property type="match status" value="1"/>
</dbReference>
<feature type="domain" description="FAD dependent oxidoreductase" evidence="1">
    <location>
        <begin position="85"/>
        <end position="440"/>
    </location>
</feature>